<keyword evidence="3" id="KW-1185">Reference proteome</keyword>
<accession>A0A8H8A226</accession>
<feature type="compositionally biased region" description="Basic and acidic residues" evidence="1">
    <location>
        <begin position="39"/>
        <end position="71"/>
    </location>
</feature>
<sequence length="115" mass="13322">MQTYRGELNADLCRDLTIMKVKTFDEAVKEAEELDDIAFQERQRTQQEKPERRPGREKANRVTEKLRDRKPTTTAISPKAKKNAEREEHRKKGACFYCKQLGHIALACSNKGTKN</sequence>
<feature type="region of interest" description="Disordered" evidence="1">
    <location>
        <begin position="38"/>
        <end position="89"/>
    </location>
</feature>
<dbReference type="GO" id="GO:0008270">
    <property type="term" value="F:zinc ion binding"/>
    <property type="evidence" value="ECO:0007669"/>
    <property type="project" value="InterPro"/>
</dbReference>
<comment type="caution">
    <text evidence="2">The sequence shown here is derived from an EMBL/GenBank/DDBJ whole genome shotgun (WGS) entry which is preliminary data.</text>
</comment>
<name>A0A8H8A226_9FUNG</name>
<evidence type="ECO:0008006" key="4">
    <source>
        <dbReference type="Google" id="ProtNLM"/>
    </source>
</evidence>
<dbReference type="Gene3D" id="4.10.60.10">
    <property type="entry name" value="Zinc finger, CCHC-type"/>
    <property type="match status" value="1"/>
</dbReference>
<evidence type="ECO:0000313" key="3">
    <source>
        <dbReference type="Proteomes" id="UP000673691"/>
    </source>
</evidence>
<protein>
    <recommendedName>
        <fullName evidence="4">CCHC-type domain-containing protein</fullName>
    </recommendedName>
</protein>
<organism evidence="2 3">
    <name type="scientific">Olpidium bornovanus</name>
    <dbReference type="NCBI Taxonomy" id="278681"/>
    <lineage>
        <taxon>Eukaryota</taxon>
        <taxon>Fungi</taxon>
        <taxon>Fungi incertae sedis</taxon>
        <taxon>Olpidiomycota</taxon>
        <taxon>Olpidiomycotina</taxon>
        <taxon>Olpidiomycetes</taxon>
        <taxon>Olpidiales</taxon>
        <taxon>Olpidiaceae</taxon>
        <taxon>Olpidium</taxon>
    </lineage>
</organism>
<dbReference type="SUPFAM" id="SSF57756">
    <property type="entry name" value="Retrovirus zinc finger-like domains"/>
    <property type="match status" value="1"/>
</dbReference>
<gene>
    <name evidence="2" type="ORF">BJ554DRAFT_6739</name>
</gene>
<evidence type="ECO:0000256" key="1">
    <source>
        <dbReference type="SAM" id="MobiDB-lite"/>
    </source>
</evidence>
<evidence type="ECO:0000313" key="2">
    <source>
        <dbReference type="EMBL" id="KAG5463526.1"/>
    </source>
</evidence>
<dbReference type="Proteomes" id="UP000673691">
    <property type="component" value="Unassembled WGS sequence"/>
</dbReference>
<dbReference type="InterPro" id="IPR036875">
    <property type="entry name" value="Znf_CCHC_sf"/>
</dbReference>
<dbReference type="EMBL" id="JAEFCI010000468">
    <property type="protein sequence ID" value="KAG5463526.1"/>
    <property type="molecule type" value="Genomic_DNA"/>
</dbReference>
<reference evidence="2 3" key="1">
    <citation type="journal article" name="Sci. Rep.">
        <title>Genome-scale phylogenetic analyses confirm Olpidium as the closest living zoosporic fungus to the non-flagellated, terrestrial fungi.</title>
        <authorList>
            <person name="Chang Y."/>
            <person name="Rochon D."/>
            <person name="Sekimoto S."/>
            <person name="Wang Y."/>
            <person name="Chovatia M."/>
            <person name="Sandor L."/>
            <person name="Salamov A."/>
            <person name="Grigoriev I.V."/>
            <person name="Stajich J.E."/>
            <person name="Spatafora J.W."/>
        </authorList>
    </citation>
    <scope>NUCLEOTIDE SEQUENCE [LARGE SCALE GENOMIC DNA]</scope>
    <source>
        <strain evidence="2">S191</strain>
    </source>
</reference>
<proteinExistence type="predicted"/>
<dbReference type="GO" id="GO:0003676">
    <property type="term" value="F:nucleic acid binding"/>
    <property type="evidence" value="ECO:0007669"/>
    <property type="project" value="InterPro"/>
</dbReference>
<dbReference type="AlphaFoldDB" id="A0A8H8A226"/>